<evidence type="ECO:0000313" key="9">
    <source>
        <dbReference type="Proteomes" id="UP000034128"/>
    </source>
</evidence>
<evidence type="ECO:0000313" key="8">
    <source>
        <dbReference type="EMBL" id="KKT45738.1"/>
    </source>
</evidence>
<dbReference type="Gene3D" id="3.90.230.10">
    <property type="entry name" value="Creatinase/methionine aminopeptidase superfamily"/>
    <property type="match status" value="1"/>
</dbReference>
<dbReference type="PANTHER" id="PTHR43330:SF27">
    <property type="entry name" value="METHIONINE AMINOPEPTIDASE"/>
    <property type="match status" value="1"/>
</dbReference>
<gene>
    <name evidence="8" type="ORF">UW36_C0001G0036</name>
</gene>
<dbReference type="PATRIC" id="fig|1619110.3.peg.40"/>
<comment type="similarity">
    <text evidence="6">Belongs to the peptidase M24A family.</text>
</comment>
<protein>
    <recommendedName>
        <fullName evidence="6">Methionine aminopeptidase</fullName>
        <ecNumber evidence="6">3.4.11.18</ecNumber>
    </recommendedName>
</protein>
<dbReference type="GO" id="GO:0046872">
    <property type="term" value="F:metal ion binding"/>
    <property type="evidence" value="ECO:0007669"/>
    <property type="project" value="UniProtKB-KW"/>
</dbReference>
<evidence type="ECO:0000259" key="7">
    <source>
        <dbReference type="Pfam" id="PF00557"/>
    </source>
</evidence>
<dbReference type="InterPro" id="IPR036005">
    <property type="entry name" value="Creatinase/aminopeptidase-like"/>
</dbReference>
<keyword evidence="4 6" id="KW-0479">Metal-binding</keyword>
<dbReference type="STRING" id="1619110.UW36_C0001G0036"/>
<dbReference type="Proteomes" id="UP000034128">
    <property type="component" value="Unassembled WGS sequence"/>
</dbReference>
<keyword evidence="2 6" id="KW-0031">Aminopeptidase</keyword>
<dbReference type="GO" id="GO:0070006">
    <property type="term" value="F:metalloaminopeptidase activity"/>
    <property type="evidence" value="ECO:0007669"/>
    <property type="project" value="InterPro"/>
</dbReference>
<dbReference type="AlphaFoldDB" id="A0A0G1HGU1"/>
<comment type="caution">
    <text evidence="8">The sequence shown here is derived from an EMBL/GenBank/DDBJ whole genome shotgun (WGS) entry which is preliminary data.</text>
</comment>
<accession>A0A0G1HGU1</accession>
<reference evidence="8 9" key="1">
    <citation type="journal article" date="2015" name="Nature">
        <title>rRNA introns, odd ribosomes, and small enigmatic genomes across a large radiation of phyla.</title>
        <authorList>
            <person name="Brown C.T."/>
            <person name="Hug L.A."/>
            <person name="Thomas B.C."/>
            <person name="Sharon I."/>
            <person name="Castelle C.J."/>
            <person name="Singh A."/>
            <person name="Wilkins M.J."/>
            <person name="Williams K.H."/>
            <person name="Banfield J.F."/>
        </authorList>
    </citation>
    <scope>NUCLEOTIDE SEQUENCE [LARGE SCALE GENOMIC DNA]</scope>
</reference>
<dbReference type="Pfam" id="PF00557">
    <property type="entry name" value="Peptidase_M24"/>
    <property type="match status" value="1"/>
</dbReference>
<evidence type="ECO:0000256" key="6">
    <source>
        <dbReference type="RuleBase" id="RU003653"/>
    </source>
</evidence>
<dbReference type="GO" id="GO:0006508">
    <property type="term" value="P:proteolysis"/>
    <property type="evidence" value="ECO:0007669"/>
    <property type="project" value="UniProtKB-KW"/>
</dbReference>
<keyword evidence="5" id="KW-0378">Hydrolase</keyword>
<evidence type="ECO:0000256" key="4">
    <source>
        <dbReference type="ARBA" id="ARBA00022723"/>
    </source>
</evidence>
<comment type="function">
    <text evidence="1">Removes the N-terminal methionine from nascent proteins. The N-terminal methionine is often cleaved when the second residue in the primary sequence is small and uncharged (Met-Ala-, Cys, Gly, Pro, Ser, Thr, or Val). Requires deformylation of the N(alpha)-formylated initiator methionine before it can be hydrolyzed.</text>
</comment>
<dbReference type="EMBL" id="LCIA01000001">
    <property type="protein sequence ID" value="KKT45738.1"/>
    <property type="molecule type" value="Genomic_DNA"/>
</dbReference>
<dbReference type="InterPro" id="IPR000994">
    <property type="entry name" value="Pept_M24"/>
</dbReference>
<comment type="cofactor">
    <cofactor evidence="6">
        <name>Co(2+)</name>
        <dbReference type="ChEBI" id="CHEBI:48828"/>
    </cofactor>
    <cofactor evidence="6">
        <name>Zn(2+)</name>
        <dbReference type="ChEBI" id="CHEBI:29105"/>
    </cofactor>
    <cofactor evidence="6">
        <name>Mn(2+)</name>
        <dbReference type="ChEBI" id="CHEBI:29035"/>
    </cofactor>
    <cofactor evidence="6">
        <name>Fe(2+)</name>
        <dbReference type="ChEBI" id="CHEBI:29033"/>
    </cofactor>
    <text evidence="6">Binds 2 divalent metal cations per subunit. Has a high-affinity and a low affinity metal-binding site. The true nature of the physiological cofactor is under debate. The enzyme is active with cobalt, zinc, manganese or divalent iron ions.</text>
</comment>
<dbReference type="PANTHER" id="PTHR43330">
    <property type="entry name" value="METHIONINE AMINOPEPTIDASE"/>
    <property type="match status" value="1"/>
</dbReference>
<evidence type="ECO:0000256" key="2">
    <source>
        <dbReference type="ARBA" id="ARBA00022438"/>
    </source>
</evidence>
<dbReference type="GO" id="GO:0005829">
    <property type="term" value="C:cytosol"/>
    <property type="evidence" value="ECO:0007669"/>
    <property type="project" value="TreeGrafter"/>
</dbReference>
<dbReference type="GO" id="GO:0004239">
    <property type="term" value="F:initiator methionyl aminopeptidase activity"/>
    <property type="evidence" value="ECO:0007669"/>
    <property type="project" value="UniProtKB-EC"/>
</dbReference>
<dbReference type="SUPFAM" id="SSF55920">
    <property type="entry name" value="Creatinase/aminopeptidase"/>
    <property type="match status" value="1"/>
</dbReference>
<dbReference type="InterPro" id="IPR001714">
    <property type="entry name" value="Pept_M24_MAP"/>
</dbReference>
<comment type="catalytic activity">
    <reaction evidence="6">
        <text>Release of N-terminal amino acids, preferentially methionine, from peptides and arylamides.</text>
        <dbReference type="EC" id="3.4.11.18"/>
    </reaction>
</comment>
<proteinExistence type="inferred from homology"/>
<sequence>MITIKTAHELELMQAGGAIAREAIDKAIRAVGVGVSALTLNKLAEELIHARGGLPCFKGYEGFPFATCINVNAGIVHGIPTGYRFKKGDIVSVDLGVLYRGYNTDVSETVEVGSSKEDQFLQLGRKALELAIFECREGGRVGDIANAIQKTIEDKGYSVSRDLVGHGIGRKVHEDPFVPCFGKPDTLERLCKGMTLAIEVIYQKGSPKLSLGKDGWTLSTWDGSLAALFEKTVAVTAGEALVLT</sequence>
<feature type="domain" description="Peptidase M24" evidence="7">
    <location>
        <begin position="11"/>
        <end position="237"/>
    </location>
</feature>
<dbReference type="NCBIfam" id="TIGR00500">
    <property type="entry name" value="met_pdase_I"/>
    <property type="match status" value="1"/>
</dbReference>
<evidence type="ECO:0000256" key="5">
    <source>
        <dbReference type="ARBA" id="ARBA00022801"/>
    </source>
</evidence>
<organism evidence="8 9">
    <name type="scientific">candidate division WWE3 bacterium GW2011_GWA2_44_16</name>
    <dbReference type="NCBI Taxonomy" id="1619110"/>
    <lineage>
        <taxon>Bacteria</taxon>
        <taxon>Katanobacteria</taxon>
    </lineage>
</organism>
<dbReference type="EC" id="3.4.11.18" evidence="6"/>
<evidence type="ECO:0000256" key="3">
    <source>
        <dbReference type="ARBA" id="ARBA00022670"/>
    </source>
</evidence>
<evidence type="ECO:0000256" key="1">
    <source>
        <dbReference type="ARBA" id="ARBA00002521"/>
    </source>
</evidence>
<dbReference type="PRINTS" id="PR00599">
    <property type="entry name" value="MAPEPTIDASE"/>
</dbReference>
<name>A0A0G1HGU1_UNCKA</name>
<dbReference type="InterPro" id="IPR002467">
    <property type="entry name" value="Pept_M24A_MAP1"/>
</dbReference>
<keyword evidence="3 6" id="KW-0645">Protease</keyword>